<organism evidence="7 8">
    <name type="scientific">Candidatus Nitrospira inopinata</name>
    <dbReference type="NCBI Taxonomy" id="1715989"/>
    <lineage>
        <taxon>Bacteria</taxon>
        <taxon>Pseudomonadati</taxon>
        <taxon>Nitrospirota</taxon>
        <taxon>Nitrospiria</taxon>
        <taxon>Nitrospirales</taxon>
        <taxon>Nitrospiraceae</taxon>
        <taxon>Nitrospira</taxon>
    </lineage>
</organism>
<name>A0A0S4KUE9_9BACT</name>
<keyword evidence="5" id="KW-0813">Transport</keyword>
<dbReference type="GO" id="GO:0005524">
    <property type="term" value="F:ATP binding"/>
    <property type="evidence" value="ECO:0007669"/>
    <property type="project" value="UniProtKB-KW"/>
</dbReference>
<evidence type="ECO:0000313" key="7">
    <source>
        <dbReference type="EMBL" id="CUQ66941.1"/>
    </source>
</evidence>
<keyword evidence="5" id="KW-1003">Cell membrane</keyword>
<feature type="transmembrane region" description="Helical" evidence="5">
    <location>
        <begin position="171"/>
        <end position="190"/>
    </location>
</feature>
<evidence type="ECO:0000259" key="6">
    <source>
        <dbReference type="PROSITE" id="PS51012"/>
    </source>
</evidence>
<feature type="transmembrane region" description="Helical" evidence="5">
    <location>
        <begin position="27"/>
        <end position="46"/>
    </location>
</feature>
<evidence type="ECO:0000256" key="3">
    <source>
        <dbReference type="ARBA" id="ARBA00022989"/>
    </source>
</evidence>
<dbReference type="PANTHER" id="PTHR43229">
    <property type="entry name" value="NODULATION PROTEIN J"/>
    <property type="match status" value="1"/>
</dbReference>
<dbReference type="STRING" id="1715989.NITINOP_1969"/>
<reference evidence="8" key="1">
    <citation type="submission" date="2015-09" db="EMBL/GenBank/DDBJ databases">
        <authorList>
            <person name="Daims H."/>
        </authorList>
    </citation>
    <scope>NUCLEOTIDE SEQUENCE [LARGE SCALE GENOMIC DNA]</scope>
</reference>
<dbReference type="KEGG" id="nio:NITINOP_1969"/>
<keyword evidence="4 5" id="KW-0472">Membrane</keyword>
<keyword evidence="3 5" id="KW-1133">Transmembrane helix</keyword>
<keyword evidence="8" id="KW-1185">Reference proteome</keyword>
<protein>
    <recommendedName>
        <fullName evidence="5">Transport permease protein</fullName>
    </recommendedName>
</protein>
<dbReference type="InterPro" id="IPR000412">
    <property type="entry name" value="ABC_2_transport"/>
</dbReference>
<accession>A0A0S4KUE9</accession>
<keyword evidence="7" id="KW-0547">Nucleotide-binding</keyword>
<feature type="transmembrane region" description="Helical" evidence="5">
    <location>
        <begin position="137"/>
        <end position="159"/>
    </location>
</feature>
<evidence type="ECO:0000256" key="5">
    <source>
        <dbReference type="RuleBase" id="RU361157"/>
    </source>
</evidence>
<dbReference type="InterPro" id="IPR051784">
    <property type="entry name" value="Nod_factor_ABC_transporter"/>
</dbReference>
<evidence type="ECO:0000256" key="4">
    <source>
        <dbReference type="ARBA" id="ARBA00023136"/>
    </source>
</evidence>
<evidence type="ECO:0000256" key="2">
    <source>
        <dbReference type="ARBA" id="ARBA00022692"/>
    </source>
</evidence>
<feature type="transmembrane region" description="Helical" evidence="5">
    <location>
        <begin position="227"/>
        <end position="246"/>
    </location>
</feature>
<keyword evidence="2 5" id="KW-0812">Transmembrane</keyword>
<gene>
    <name evidence="7" type="ORF">NITINOP_1969</name>
</gene>
<dbReference type="EMBL" id="LN885086">
    <property type="protein sequence ID" value="CUQ66941.1"/>
    <property type="molecule type" value="Genomic_DNA"/>
</dbReference>
<dbReference type="GO" id="GO:0140359">
    <property type="term" value="F:ABC-type transporter activity"/>
    <property type="evidence" value="ECO:0007669"/>
    <property type="project" value="InterPro"/>
</dbReference>
<feature type="transmembrane region" description="Helical" evidence="5">
    <location>
        <begin position="52"/>
        <end position="70"/>
    </location>
</feature>
<feature type="transmembrane region" description="Helical" evidence="5">
    <location>
        <begin position="111"/>
        <end position="131"/>
    </location>
</feature>
<keyword evidence="7" id="KW-0067">ATP-binding</keyword>
<proteinExistence type="inferred from homology"/>
<sequence length="263" mass="30173">MKLHRVIALLTRHVYLYRRSLPRIMEIFYWPFLDLVIWGFITLYLARAQSHLPGFVAFFLGALILWDMLFRSHQGITISFLEEVWARNLMNLFASPLNPGEFLAATMLMSIFKVTCVSVVMILCALVFYSYNVLMIGLWLIPFVFNLVLMGWVIGVFTTSLIMRFGQEAEVLAWSMVFLFQPISCVFYPMDILPRWLQPLAMVNPAAHIFEGLRAVLNADGAPGKELAWAFGLNGLLLVAVIMWFYRTFAYCKAHGLLVRVGE</sequence>
<dbReference type="Proteomes" id="UP000066284">
    <property type="component" value="Chromosome 1"/>
</dbReference>
<dbReference type="PIRSF" id="PIRSF006648">
    <property type="entry name" value="DrrB"/>
    <property type="match status" value="1"/>
</dbReference>
<evidence type="ECO:0000256" key="1">
    <source>
        <dbReference type="ARBA" id="ARBA00004141"/>
    </source>
</evidence>
<dbReference type="GO" id="GO:0043190">
    <property type="term" value="C:ATP-binding cassette (ABC) transporter complex"/>
    <property type="evidence" value="ECO:0007669"/>
    <property type="project" value="InterPro"/>
</dbReference>
<evidence type="ECO:0000313" key="8">
    <source>
        <dbReference type="Proteomes" id="UP000066284"/>
    </source>
</evidence>
<dbReference type="Pfam" id="PF01061">
    <property type="entry name" value="ABC2_membrane"/>
    <property type="match status" value="1"/>
</dbReference>
<dbReference type="AlphaFoldDB" id="A0A0S4KUE9"/>
<feature type="domain" description="ABC transmembrane type-2" evidence="6">
    <location>
        <begin position="22"/>
        <end position="248"/>
    </location>
</feature>
<dbReference type="PANTHER" id="PTHR43229:SF6">
    <property type="entry name" value="ABC-TYPE MULTIDRUG TRANSPORT SYSTEM, PERMEASE COMPONENT"/>
    <property type="match status" value="1"/>
</dbReference>
<comment type="subcellular location">
    <subcellularLocation>
        <location evidence="5">Cell membrane</location>
        <topology evidence="5">Multi-pass membrane protein</topology>
    </subcellularLocation>
    <subcellularLocation>
        <location evidence="1">Membrane</location>
        <topology evidence="1">Multi-pass membrane protein</topology>
    </subcellularLocation>
</comment>
<dbReference type="RefSeq" id="WP_173644411.1">
    <property type="nucleotide sequence ID" value="NZ_LN885086.1"/>
</dbReference>
<comment type="similarity">
    <text evidence="5">Belongs to the ABC-2 integral membrane protein family.</text>
</comment>
<dbReference type="InterPro" id="IPR013525">
    <property type="entry name" value="ABC2_TM"/>
</dbReference>
<dbReference type="InterPro" id="IPR047817">
    <property type="entry name" value="ABC2_TM_bact-type"/>
</dbReference>
<dbReference type="PROSITE" id="PS51012">
    <property type="entry name" value="ABC_TM2"/>
    <property type="match status" value="1"/>
</dbReference>